<dbReference type="GO" id="GO:0008033">
    <property type="term" value="P:tRNA processing"/>
    <property type="evidence" value="ECO:0007669"/>
    <property type="project" value="UniProtKB-UniRule"/>
</dbReference>
<gene>
    <name evidence="9" type="ORF">MERGE_000595</name>
</gene>
<dbReference type="PIRSF" id="PIRSF017259">
    <property type="entry name" value="tRNA_mtfrase_TRM11"/>
    <property type="match status" value="1"/>
</dbReference>
<dbReference type="SUPFAM" id="SSF53335">
    <property type="entry name" value="S-adenosyl-L-methionine-dependent methyltransferases"/>
    <property type="match status" value="1"/>
</dbReference>
<keyword evidence="5 7" id="KW-0819">tRNA processing</keyword>
<evidence type="ECO:0000256" key="6">
    <source>
        <dbReference type="ARBA" id="ARBA00022884"/>
    </source>
</evidence>
<dbReference type="EMBL" id="CP054541">
    <property type="protein sequence ID" value="QSL66220.1"/>
    <property type="molecule type" value="Genomic_DNA"/>
</dbReference>
<keyword evidence="3 7" id="KW-0808">Transferase</keyword>
<protein>
    <recommendedName>
        <fullName evidence="8">tRNA (guanine(10)-N(2))-methyltransferase TRMT11 N-terminal domain-containing protein</fullName>
    </recommendedName>
</protein>
<accession>A0A899FQK8</accession>
<organism evidence="9 10">
    <name type="scientific">Pneumocystis wakefieldiae</name>
    <dbReference type="NCBI Taxonomy" id="38082"/>
    <lineage>
        <taxon>Eukaryota</taxon>
        <taxon>Fungi</taxon>
        <taxon>Dikarya</taxon>
        <taxon>Ascomycota</taxon>
        <taxon>Taphrinomycotina</taxon>
        <taxon>Pneumocystomycetes</taxon>
        <taxon>Pneumocystaceae</taxon>
        <taxon>Pneumocystis</taxon>
    </lineage>
</organism>
<dbReference type="Gene3D" id="3.40.50.150">
    <property type="entry name" value="Vaccinia Virus protein VP39"/>
    <property type="match status" value="1"/>
</dbReference>
<keyword evidence="6 7" id="KW-0694">RNA-binding</keyword>
<dbReference type="InterPro" id="IPR016691">
    <property type="entry name" value="TRMT11"/>
</dbReference>
<evidence type="ECO:0000256" key="1">
    <source>
        <dbReference type="ARBA" id="ARBA00022490"/>
    </source>
</evidence>
<dbReference type="GO" id="GO:0000049">
    <property type="term" value="F:tRNA binding"/>
    <property type="evidence" value="ECO:0007669"/>
    <property type="project" value="UniProtKB-UniRule"/>
</dbReference>
<evidence type="ECO:0000313" key="10">
    <source>
        <dbReference type="Proteomes" id="UP000663699"/>
    </source>
</evidence>
<dbReference type="PROSITE" id="PS51627">
    <property type="entry name" value="SAM_MT_TRM11"/>
    <property type="match status" value="1"/>
</dbReference>
<dbReference type="PANTHER" id="PTHR13370:SF3">
    <property type="entry name" value="TRNA (GUANINE(10)-N2)-METHYLTRANSFERASE HOMOLOG"/>
    <property type="match status" value="1"/>
</dbReference>
<evidence type="ECO:0000313" key="9">
    <source>
        <dbReference type="EMBL" id="QSL66220.1"/>
    </source>
</evidence>
<dbReference type="Proteomes" id="UP000663699">
    <property type="component" value="Chromosome 10"/>
</dbReference>
<name>A0A899FQK8_9ASCO</name>
<evidence type="ECO:0000259" key="8">
    <source>
        <dbReference type="Pfam" id="PF25904"/>
    </source>
</evidence>
<proteinExistence type="inferred from homology"/>
<dbReference type="GO" id="GO:0160102">
    <property type="term" value="F:tRNA (guanine(10)-N2)-methyltransferase activity"/>
    <property type="evidence" value="ECO:0007669"/>
    <property type="project" value="InterPro"/>
</dbReference>
<keyword evidence="4 7" id="KW-0949">S-adenosyl-L-methionine</keyword>
<evidence type="ECO:0000256" key="4">
    <source>
        <dbReference type="ARBA" id="ARBA00022691"/>
    </source>
</evidence>
<dbReference type="PANTHER" id="PTHR13370">
    <property type="entry name" value="RNA METHYLASE-RELATED"/>
    <property type="match status" value="1"/>
</dbReference>
<evidence type="ECO:0000256" key="5">
    <source>
        <dbReference type="ARBA" id="ARBA00022694"/>
    </source>
</evidence>
<dbReference type="AlphaFoldDB" id="A0A899FQK8"/>
<dbReference type="InterPro" id="IPR059073">
    <property type="entry name" value="TRMT11_N"/>
</dbReference>
<keyword evidence="1" id="KW-0963">Cytoplasm</keyword>
<comment type="similarity">
    <text evidence="7">Belongs to the class I-like SAM-binding methyltransferase superfamily. TRM11 methyltransferase family.</text>
</comment>
<keyword evidence="10" id="KW-1185">Reference proteome</keyword>
<evidence type="ECO:0000256" key="7">
    <source>
        <dbReference type="PROSITE-ProRule" id="PRU00959"/>
    </source>
</evidence>
<reference evidence="9" key="1">
    <citation type="submission" date="2020-06" db="EMBL/GenBank/DDBJ databases">
        <title>Genomes of multiple members of Pneumocystis genus reveal paths to human pathogen Pneumocystis jirovecii.</title>
        <authorList>
            <person name="Cisse O.H."/>
            <person name="Ma L."/>
            <person name="Dekker J."/>
            <person name="Khil P."/>
            <person name="Jo J."/>
            <person name="Brenchley J."/>
            <person name="Blair R."/>
            <person name="Pahar B."/>
            <person name="Chabe M."/>
            <person name="Van Rompay K.A."/>
            <person name="Keesler R."/>
            <person name="Sukura A."/>
            <person name="Hirsch V."/>
            <person name="Kutty G."/>
            <person name="Liu Y."/>
            <person name="Peng L."/>
            <person name="Chen J."/>
            <person name="Song J."/>
            <person name="Weissenbacher-Lang C."/>
            <person name="Xu J."/>
            <person name="Upham N.S."/>
            <person name="Stajich J.E."/>
            <person name="Cuomo C.A."/>
            <person name="Cushion M.T."/>
            <person name="Kovacs J.A."/>
        </authorList>
    </citation>
    <scope>NUCLEOTIDE SEQUENCE</scope>
    <source>
        <strain evidence="9">2A</strain>
    </source>
</reference>
<dbReference type="GO" id="GO:0005737">
    <property type="term" value="C:cytoplasm"/>
    <property type="evidence" value="ECO:0007669"/>
    <property type="project" value="TreeGrafter"/>
</dbReference>
<dbReference type="OrthoDB" id="296065at2759"/>
<sequence>MSLKDYLILFSQSFEEFRRQELESLATLEEIKADFSNHHKDTPYLIVRLESDAQAAKLIRRSICCRAIYSLWAYADSYNDLHSILRQCGPDLTEPFRHSSFKFTVESFNKSHSIEHQVALINSFSYLALEGPVFMNNPREIYAILEEWTVDSLKHVFMGRQIAKSSRHIVNRFNLKKRRYIGNTSMDAELSLIIANQALAEKGKLVYDPFVGTGSILLACAYYEATIMGTDIDGRLLHGQNGRSIHSNLEQYGLTSKFLDVFTMDFLHSAIRNSFLLDIIICDHESGCYFHLKKDYIPPTEPYSFDQLIAKLMTFASDHLLTEGRLVFWMPSMEEKSEPSLPQHPNLLLIANSKQCFGKWSRKLLTYVRKERTIFNQNVTPEIAKSKFREKYFTPKNKQI</sequence>
<feature type="domain" description="tRNA (guanine(10)-N(2))-methyltransferase TRMT11 N-terminal" evidence="8">
    <location>
        <begin position="4"/>
        <end position="167"/>
    </location>
</feature>
<dbReference type="GO" id="GO:0032259">
    <property type="term" value="P:methylation"/>
    <property type="evidence" value="ECO:0007669"/>
    <property type="project" value="UniProtKB-UniRule"/>
</dbReference>
<keyword evidence="7" id="KW-0820">tRNA-binding</keyword>
<dbReference type="InterPro" id="IPR029063">
    <property type="entry name" value="SAM-dependent_MTases_sf"/>
</dbReference>
<dbReference type="Pfam" id="PF25904">
    <property type="entry name" value="Tmrp11_N"/>
    <property type="match status" value="1"/>
</dbReference>
<evidence type="ECO:0000256" key="3">
    <source>
        <dbReference type="ARBA" id="ARBA00022679"/>
    </source>
</evidence>
<evidence type="ECO:0000256" key="2">
    <source>
        <dbReference type="ARBA" id="ARBA00022603"/>
    </source>
</evidence>
<keyword evidence="2 7" id="KW-0489">Methyltransferase</keyword>